<dbReference type="SMART" id="SM00829">
    <property type="entry name" value="PKS_ER"/>
    <property type="match status" value="1"/>
</dbReference>
<dbReference type="Gene3D" id="3.90.180.10">
    <property type="entry name" value="Medium-chain alcohol dehydrogenases, catalytic domain"/>
    <property type="match status" value="1"/>
</dbReference>
<dbReference type="CDD" id="cd01095">
    <property type="entry name" value="Nitrilotriacetate_monoxgenase"/>
    <property type="match status" value="1"/>
</dbReference>
<keyword evidence="8" id="KW-0472">Membrane</keyword>
<dbReference type="InterPro" id="IPR011032">
    <property type="entry name" value="GroES-like_sf"/>
</dbReference>
<evidence type="ECO:0000256" key="2">
    <source>
        <dbReference type="ARBA" id="ARBA00011245"/>
    </source>
</evidence>
<dbReference type="GO" id="GO:0016705">
    <property type="term" value="F:oxidoreductase activity, acting on paired donors, with incorporation or reduction of molecular oxygen"/>
    <property type="evidence" value="ECO:0007669"/>
    <property type="project" value="InterPro"/>
</dbReference>
<dbReference type="SUPFAM" id="SSF51679">
    <property type="entry name" value="Bacterial luciferase-like"/>
    <property type="match status" value="2"/>
</dbReference>
<comment type="similarity">
    <text evidence="1">Belongs to the zinc-containing alcohol dehydrogenase family.</text>
</comment>
<dbReference type="Pfam" id="PF08240">
    <property type="entry name" value="ADH_N"/>
    <property type="match status" value="1"/>
</dbReference>
<reference evidence="10 11" key="1">
    <citation type="journal article" date="2018" name="IMA Fungus">
        <title>IMA Genome-F 10: Nine draft genome sequences of Claviceps purpurea s.lat., including C. arundinis, C. humidiphila, and C. cf. spartinae, pseudomolecules for the pitch canker pathogen Fusarium circinatum, draft genome of Davidsoniella eucalypti, Grosmannia galeiformis, Quambalaria eucalypti, and Teratosphaeria destructans.</title>
        <authorList>
            <person name="Wingfield B.D."/>
            <person name="Liu M."/>
            <person name="Nguyen H.D."/>
            <person name="Lane F.A."/>
            <person name="Morgan S.W."/>
            <person name="De Vos L."/>
            <person name="Wilken P.M."/>
            <person name="Duong T.A."/>
            <person name="Aylward J."/>
            <person name="Coetzee M.P."/>
            <person name="Dadej K."/>
            <person name="De Beer Z.W."/>
            <person name="Findlay W."/>
            <person name="Havenga M."/>
            <person name="Kolarik M."/>
            <person name="Menzies J.G."/>
            <person name="Naidoo K."/>
            <person name="Pochopski O."/>
            <person name="Shoukouhi P."/>
            <person name="Santana Q.C."/>
            <person name="Seifert K.A."/>
            <person name="Soal N."/>
            <person name="Steenkamp E.T."/>
            <person name="Tatham C.T."/>
            <person name="van der Nest M.A."/>
            <person name="Wingfield M.J."/>
        </authorList>
    </citation>
    <scope>NUCLEOTIDE SEQUENCE [LARGE SCALE GENOMIC DNA]</scope>
    <source>
        <strain evidence="10">CMW44962</strain>
    </source>
</reference>
<keyword evidence="8" id="KW-0812">Transmembrane</keyword>
<evidence type="ECO:0000313" key="11">
    <source>
        <dbReference type="Proteomes" id="UP001138500"/>
    </source>
</evidence>
<dbReference type="SUPFAM" id="SSF50129">
    <property type="entry name" value="GroES-like"/>
    <property type="match status" value="1"/>
</dbReference>
<dbReference type="Proteomes" id="UP001138500">
    <property type="component" value="Unassembled WGS sequence"/>
</dbReference>
<dbReference type="NCBIfam" id="TIGR04021">
    <property type="entry name" value="LLM_DMSO2_sfnG"/>
    <property type="match status" value="1"/>
</dbReference>
<dbReference type="SUPFAM" id="SSF51735">
    <property type="entry name" value="NAD(P)-binding Rossmann-fold domains"/>
    <property type="match status" value="1"/>
</dbReference>
<gene>
    <name evidence="10" type="ORF">Tdes44962_MAKER01770</name>
</gene>
<evidence type="ECO:0000256" key="4">
    <source>
        <dbReference type="ARBA" id="ARBA00022643"/>
    </source>
</evidence>
<evidence type="ECO:0000259" key="9">
    <source>
        <dbReference type="SMART" id="SM00829"/>
    </source>
</evidence>
<feature type="domain" description="Enoyl reductase (ER)" evidence="9">
    <location>
        <begin position="157"/>
        <end position="518"/>
    </location>
</feature>
<keyword evidence="5" id="KW-0560">Oxidoreductase</keyword>
<dbReference type="CDD" id="cd08249">
    <property type="entry name" value="enoyl_reductase_like"/>
    <property type="match status" value="1"/>
</dbReference>
<dbReference type="InterPro" id="IPR024014">
    <property type="entry name" value="DMSO2_SphG"/>
</dbReference>
<dbReference type="InterPro" id="IPR051260">
    <property type="entry name" value="Diverse_substr_monoxygenases"/>
</dbReference>
<dbReference type="InterPro" id="IPR019251">
    <property type="entry name" value="DUF2231_TM"/>
</dbReference>
<feature type="transmembrane region" description="Helical" evidence="8">
    <location>
        <begin position="1033"/>
        <end position="1052"/>
    </location>
</feature>
<dbReference type="Pfam" id="PF00107">
    <property type="entry name" value="ADH_zinc_N"/>
    <property type="match status" value="1"/>
</dbReference>
<dbReference type="InterPro" id="IPR013149">
    <property type="entry name" value="ADH-like_C"/>
</dbReference>
<comment type="similarity">
    <text evidence="7">Belongs to the NtaA/SnaA/DszA monooxygenase family.</text>
</comment>
<evidence type="ECO:0000256" key="6">
    <source>
        <dbReference type="ARBA" id="ARBA00023033"/>
    </source>
</evidence>
<evidence type="ECO:0000256" key="5">
    <source>
        <dbReference type="ARBA" id="ARBA00023002"/>
    </source>
</evidence>
<dbReference type="InterPro" id="IPR036291">
    <property type="entry name" value="NAD(P)-bd_dom_sf"/>
</dbReference>
<dbReference type="InterPro" id="IPR020843">
    <property type="entry name" value="ER"/>
</dbReference>
<feature type="transmembrane region" description="Helical" evidence="8">
    <location>
        <begin position="986"/>
        <end position="1006"/>
    </location>
</feature>
<accession>A0A9W7W4W6</accession>
<keyword evidence="11" id="KW-1185">Reference proteome</keyword>
<protein>
    <submittedName>
        <fullName evidence="10">Alkanesulfonate monooxygenase</fullName>
    </submittedName>
</protein>
<dbReference type="CDD" id="cd01094">
    <property type="entry name" value="Alkanesulfonate_monoxygenase"/>
    <property type="match status" value="1"/>
</dbReference>
<comment type="subunit">
    <text evidence="2">Monomer.</text>
</comment>
<dbReference type="OrthoDB" id="2558704at2759"/>
<dbReference type="PANTHER" id="PTHR30011:SF16">
    <property type="entry name" value="C2H2 FINGER DOMAIN TRANSCRIPTION FACTOR (EUROFUNG)-RELATED"/>
    <property type="match status" value="1"/>
</dbReference>
<dbReference type="GO" id="GO:0004497">
    <property type="term" value="F:monooxygenase activity"/>
    <property type="evidence" value="ECO:0007669"/>
    <property type="project" value="UniProtKB-KW"/>
</dbReference>
<organism evidence="10 11">
    <name type="scientific">Teratosphaeria destructans</name>
    <dbReference type="NCBI Taxonomy" id="418781"/>
    <lineage>
        <taxon>Eukaryota</taxon>
        <taxon>Fungi</taxon>
        <taxon>Dikarya</taxon>
        <taxon>Ascomycota</taxon>
        <taxon>Pezizomycotina</taxon>
        <taxon>Dothideomycetes</taxon>
        <taxon>Dothideomycetidae</taxon>
        <taxon>Mycosphaerellales</taxon>
        <taxon>Teratosphaeriaceae</taxon>
        <taxon>Teratosphaeria</taxon>
    </lineage>
</organism>
<sequence>MYTRGQVELWFYCLLDPTPQALIAFTCVVAALVLLTSRISAASHTALAIKEHMPSRLSSSAFLSLEPDQECGRARQSAMAPARSFASLNGSPNGLNGHANGYTNGTRTPTSVAESHRTINGHANGHTNGYCNGASNSHDDEFLKLSSPQQDVLLLHGPRQKYTLERAADIPELRGDNEILIQVLAIGLNPVDWKGADYDFGQPRYPWVNGRDFAGIVVKAAKKSSNGRIQQGDVVFGPSTDYRDVRKAAYQEYVVSTDYNVARIPQNVSVKEGAATGVAFVAAAIALGVSFGVDFSAVKDAPGPDFLRLVRGLSSREVPEDIRDELFGKIDVDERPQRGEWIAVWGASTNSGQIAVQLAKLAGLRVVAIADLAKGGARLSELGVDFMVDRHEPERATEILKAVTGGKLRFGFDATGKDSAEHLQQALQQNHSGQKSHLLGLTGLPKQAAPGVVHHQVPIKLFHESRDFGESLIQWLEELLIAKALKLPEVEIAEGGLAGINNALDRLRSGTLSGKRIVVPVGKASNSPNGVQTPTGGFPDGTLHSGDDLSYHDRINSDPNRIKFAYWVPNVSGGLVISKIPQRTTWDLPANLRYAKTAEKVGFEYALSQIRFMAGYGAENQHEPVSFSQALLAGTERLKVIAALLPGPWNPAVAAKMIASIDHYCKGRIAVNVVSGWFKAEFTSIGQWWLDHAERYRRSREFIECLKGIWTQDKFTYRGDFYQFHDYPLKPKPLSLPDRPWPEIFQGGNSDDAKDNAAHASDFYFMNGNTLEGFLSQINDVKERAKKQGREGQVGFALNGFVICRDTEAEALSVLQEIQGKADPEAVEGFRQQVQNAGSSTANKSGMWANSKFEDLVQYNDGFKTKLIGTKEQIAERIMLLKSLGVDILLTAFLHYEEEIEQFGREVLPLVRELEKQGRGTDQAFEIERTGDPKSPLKKPVHPAAIHFPIAFLGLAVGLDVLHALSGWLPASVSSSLPIANDMTRASYFLLCLGLITSIPAVTTGIGEAKKAIDKQGLYEQDGKTIKQKFKGVIAHAIANDIVIAVMTYIWYCRRSMAKDTIAGKIGVTGLATPEAAYSPQTWMVVAEALMGALQLFAANIGGSLTYNYGFGMAIGAGGKKAHSPPRPNANQWSRYYCTVQKDASYALKQLMAAQDVPSALSNGDKPKKSIILNAFVECCSGHQSPGLWRHPDDRSSGFNNIKHWTDLAQLLERGKFHGMFIADVLGGYDVYDGPRNLAPAIKSGAQWPVNEPLSMVPAMAAVTESLGFGVTITTSYEQPYHLARRLSTVDHLSGGRLGWNVVTGYLDSAARNLTNGQSQVEHDERYAICEEYMDVVYKLWNNSWRSDAVQLNPKTGIYTDPSLVREIIHEGKYFQVPGPHICAPSPQRTPVIMQAGTSRAGKAFASRHAEGIFVSSHSPAAVAKSVADVRQQAAEMGRDPSCIKFLAKFCPILGRTREEAQAKYTDCIQYGDYDGALALFGGWTGVDMAPYGDDEELRSVDSNAIKSYIEALIKHAPDVNGGKWTKRTLAEHIMVGGLGATCVGTAEDVADEMERWVREGDVDGFNIAYALMPQTFEDVIELLIPELQRRGIFWHDYHVPGGTYRENLYEAKGQREPVASHPAGRLIWKAPKDEGLSNGVGGHVDGIVNGWLDDEPEETQYVVDPQSMQLN</sequence>
<dbReference type="InterPro" id="IPR011251">
    <property type="entry name" value="Luciferase-like_dom"/>
</dbReference>
<dbReference type="InterPro" id="IPR016215">
    <property type="entry name" value="NTA_MOA"/>
</dbReference>
<dbReference type="InterPro" id="IPR013154">
    <property type="entry name" value="ADH-like_N"/>
</dbReference>
<keyword evidence="8" id="KW-1133">Transmembrane helix</keyword>
<name>A0A9W7W4W6_9PEZI</name>
<dbReference type="Pfam" id="PF09990">
    <property type="entry name" value="DUF2231"/>
    <property type="match status" value="1"/>
</dbReference>
<dbReference type="NCBIfam" id="TIGR03860">
    <property type="entry name" value="FMN_nitrolo"/>
    <property type="match status" value="1"/>
</dbReference>
<reference evidence="10 11" key="2">
    <citation type="journal article" date="2021" name="Curr. Genet.">
        <title>Genetic response to nitrogen starvation in the aggressive Eucalyptus foliar pathogen Teratosphaeria destructans.</title>
        <authorList>
            <person name="Havenga M."/>
            <person name="Wingfield B.D."/>
            <person name="Wingfield M.J."/>
            <person name="Dreyer L.L."/>
            <person name="Roets F."/>
            <person name="Aylward J."/>
        </authorList>
    </citation>
    <scope>NUCLEOTIDE SEQUENCE [LARGE SCALE GENOMIC DNA]</scope>
    <source>
        <strain evidence="10">CMW44962</strain>
    </source>
</reference>
<proteinExistence type="inferred from homology"/>
<evidence type="ECO:0000256" key="7">
    <source>
        <dbReference type="ARBA" id="ARBA00033748"/>
    </source>
</evidence>
<dbReference type="GO" id="GO:0016651">
    <property type="term" value="F:oxidoreductase activity, acting on NAD(P)H"/>
    <property type="evidence" value="ECO:0007669"/>
    <property type="project" value="InterPro"/>
</dbReference>
<dbReference type="InterPro" id="IPR036661">
    <property type="entry name" value="Luciferase-like_sf"/>
</dbReference>
<dbReference type="Gene3D" id="3.40.50.720">
    <property type="entry name" value="NAD(P)-binding Rossmann-like Domain"/>
    <property type="match status" value="1"/>
</dbReference>
<dbReference type="Gene3D" id="3.20.20.30">
    <property type="entry name" value="Luciferase-like domain"/>
    <property type="match status" value="2"/>
</dbReference>
<evidence type="ECO:0000256" key="3">
    <source>
        <dbReference type="ARBA" id="ARBA00022630"/>
    </source>
</evidence>
<keyword evidence="6 10" id="KW-0503">Monooxygenase</keyword>
<dbReference type="EMBL" id="RIBY02000668">
    <property type="protein sequence ID" value="KAH9838919.1"/>
    <property type="molecule type" value="Genomic_DNA"/>
</dbReference>
<dbReference type="PANTHER" id="PTHR30011">
    <property type="entry name" value="ALKANESULFONATE MONOOXYGENASE-RELATED"/>
    <property type="match status" value="1"/>
</dbReference>
<feature type="transmembrane region" description="Helical" evidence="8">
    <location>
        <begin position="20"/>
        <end position="41"/>
    </location>
</feature>
<keyword evidence="4" id="KW-0288">FMN</keyword>
<dbReference type="Pfam" id="PF00296">
    <property type="entry name" value="Bac_luciferase"/>
    <property type="match status" value="2"/>
</dbReference>
<comment type="caution">
    <text evidence="10">The sequence shown here is derived from an EMBL/GenBank/DDBJ whole genome shotgun (WGS) entry which is preliminary data.</text>
</comment>
<keyword evidence="3" id="KW-0285">Flavoprotein</keyword>
<evidence type="ECO:0000313" key="10">
    <source>
        <dbReference type="EMBL" id="KAH9838919.1"/>
    </source>
</evidence>
<dbReference type="InterPro" id="IPR047122">
    <property type="entry name" value="Trans-enoyl_RdTase-like"/>
</dbReference>
<evidence type="ECO:0000256" key="1">
    <source>
        <dbReference type="ARBA" id="ARBA00008072"/>
    </source>
</evidence>
<evidence type="ECO:0000256" key="8">
    <source>
        <dbReference type="SAM" id="Phobius"/>
    </source>
</evidence>